<reference evidence="2" key="2">
    <citation type="submission" date="2020-11" db="EMBL/GenBank/DDBJ databases">
        <authorList>
            <person name="McCartney M.A."/>
            <person name="Auch B."/>
            <person name="Kono T."/>
            <person name="Mallez S."/>
            <person name="Becker A."/>
            <person name="Gohl D.M."/>
            <person name="Silverstein K.A.T."/>
            <person name="Koren S."/>
            <person name="Bechman K.B."/>
            <person name="Herman A."/>
            <person name="Abrahante J.E."/>
            <person name="Garbe J."/>
        </authorList>
    </citation>
    <scope>NUCLEOTIDE SEQUENCE</scope>
    <source>
        <strain evidence="2">Duluth1</strain>
        <tissue evidence="2">Whole animal</tissue>
    </source>
</reference>
<feature type="compositionally biased region" description="Polar residues" evidence="1">
    <location>
        <begin position="1"/>
        <end position="16"/>
    </location>
</feature>
<evidence type="ECO:0000256" key="1">
    <source>
        <dbReference type="SAM" id="MobiDB-lite"/>
    </source>
</evidence>
<proteinExistence type="predicted"/>
<evidence type="ECO:0000313" key="2">
    <source>
        <dbReference type="EMBL" id="KAH3778489.1"/>
    </source>
</evidence>
<gene>
    <name evidence="2" type="ORF">DPMN_179949</name>
</gene>
<protein>
    <submittedName>
        <fullName evidence="2">Uncharacterized protein</fullName>
    </submittedName>
</protein>
<dbReference type="AlphaFoldDB" id="A0A9D4IMN7"/>
<feature type="region of interest" description="Disordered" evidence="1">
    <location>
        <begin position="1"/>
        <end position="30"/>
    </location>
</feature>
<dbReference type="EMBL" id="JAIWYP010000009">
    <property type="protein sequence ID" value="KAH3778489.1"/>
    <property type="molecule type" value="Genomic_DNA"/>
</dbReference>
<keyword evidence="3" id="KW-1185">Reference proteome</keyword>
<accession>A0A9D4IMN7</accession>
<reference evidence="2" key="1">
    <citation type="journal article" date="2019" name="bioRxiv">
        <title>The Genome of the Zebra Mussel, Dreissena polymorpha: A Resource for Invasive Species Research.</title>
        <authorList>
            <person name="McCartney M.A."/>
            <person name="Auch B."/>
            <person name="Kono T."/>
            <person name="Mallez S."/>
            <person name="Zhang Y."/>
            <person name="Obille A."/>
            <person name="Becker A."/>
            <person name="Abrahante J.E."/>
            <person name="Garbe J."/>
            <person name="Badalamenti J.P."/>
            <person name="Herman A."/>
            <person name="Mangelson H."/>
            <person name="Liachko I."/>
            <person name="Sullivan S."/>
            <person name="Sone E.D."/>
            <person name="Koren S."/>
            <person name="Silverstein K.A.T."/>
            <person name="Beckman K.B."/>
            <person name="Gohl D.M."/>
        </authorList>
    </citation>
    <scope>NUCLEOTIDE SEQUENCE</scope>
    <source>
        <strain evidence="2">Duluth1</strain>
        <tissue evidence="2">Whole animal</tissue>
    </source>
</reference>
<organism evidence="2 3">
    <name type="scientific">Dreissena polymorpha</name>
    <name type="common">Zebra mussel</name>
    <name type="synonym">Mytilus polymorpha</name>
    <dbReference type="NCBI Taxonomy" id="45954"/>
    <lineage>
        <taxon>Eukaryota</taxon>
        <taxon>Metazoa</taxon>
        <taxon>Spiralia</taxon>
        <taxon>Lophotrochozoa</taxon>
        <taxon>Mollusca</taxon>
        <taxon>Bivalvia</taxon>
        <taxon>Autobranchia</taxon>
        <taxon>Heteroconchia</taxon>
        <taxon>Euheterodonta</taxon>
        <taxon>Imparidentia</taxon>
        <taxon>Neoheterodontei</taxon>
        <taxon>Myida</taxon>
        <taxon>Dreissenoidea</taxon>
        <taxon>Dreissenidae</taxon>
        <taxon>Dreissena</taxon>
    </lineage>
</organism>
<evidence type="ECO:0000313" key="3">
    <source>
        <dbReference type="Proteomes" id="UP000828390"/>
    </source>
</evidence>
<comment type="caution">
    <text evidence="2">The sequence shown here is derived from an EMBL/GenBank/DDBJ whole genome shotgun (WGS) entry which is preliminary data.</text>
</comment>
<dbReference type="Proteomes" id="UP000828390">
    <property type="component" value="Unassembled WGS sequence"/>
</dbReference>
<sequence>MQTQNCDMSMVNTTNLPEGIQTGMTKPMDMQGTRCSMKRWANQTRNLFTNLYTNKINKRLRMVPKEVKSMNMLSALLRKQMN</sequence>
<name>A0A9D4IMN7_DREPO</name>